<name>A0AAV9ZBL3_9AGAR</name>
<evidence type="ECO:0000313" key="2">
    <source>
        <dbReference type="EMBL" id="KAK6977035.1"/>
    </source>
</evidence>
<keyword evidence="1" id="KW-0472">Membrane</keyword>
<reference evidence="2 3" key="1">
    <citation type="journal article" date="2024" name="J Genomics">
        <title>Draft genome sequencing and assembly of Favolaschia claudopus CIRM-BRFM 2984 isolated from oak limbs.</title>
        <authorList>
            <person name="Navarro D."/>
            <person name="Drula E."/>
            <person name="Chaduli D."/>
            <person name="Cazenave R."/>
            <person name="Ahrendt S."/>
            <person name="Wang J."/>
            <person name="Lipzen A."/>
            <person name="Daum C."/>
            <person name="Barry K."/>
            <person name="Grigoriev I.V."/>
            <person name="Favel A."/>
            <person name="Rosso M.N."/>
            <person name="Martin F."/>
        </authorList>
    </citation>
    <scope>NUCLEOTIDE SEQUENCE [LARGE SCALE GENOMIC DNA]</scope>
    <source>
        <strain evidence="2 3">CIRM-BRFM 2984</strain>
    </source>
</reference>
<feature type="transmembrane region" description="Helical" evidence="1">
    <location>
        <begin position="216"/>
        <end position="235"/>
    </location>
</feature>
<protein>
    <submittedName>
        <fullName evidence="2">Uncharacterized protein</fullName>
    </submittedName>
</protein>
<proteinExistence type="predicted"/>
<dbReference type="AlphaFoldDB" id="A0AAV9ZBL3"/>
<keyword evidence="3" id="KW-1185">Reference proteome</keyword>
<keyword evidence="1" id="KW-0812">Transmembrane</keyword>
<sequence length="286" mass="31633">MFPAPPYTRNPAIQLDQDVLNAMNGSQQQAFLREIKELGNAVRDSISCSEAIHTLLVKEDAILKANFPNTSHQEVKAPAWFDTQDEYKKKIGAVKDTALRARTVATYPFVNVWSGFPAEASDEDVILEFQEFAKSIETLQVPEVNFEETLEAVESLKKDNHGTPPASKSSDHDEIAQLDEKLKGLAERKADAVCEINIKIPAVFLLVGLNGRSPKWALLLACGPVALVWWLAAVCQRLFLKKAITGNIDSHAYERSQEESARIRDLYAAAEIVELQSAAQSGKRAT</sequence>
<accession>A0AAV9ZBL3</accession>
<organism evidence="2 3">
    <name type="scientific">Favolaschia claudopus</name>
    <dbReference type="NCBI Taxonomy" id="2862362"/>
    <lineage>
        <taxon>Eukaryota</taxon>
        <taxon>Fungi</taxon>
        <taxon>Dikarya</taxon>
        <taxon>Basidiomycota</taxon>
        <taxon>Agaricomycotina</taxon>
        <taxon>Agaricomycetes</taxon>
        <taxon>Agaricomycetidae</taxon>
        <taxon>Agaricales</taxon>
        <taxon>Marasmiineae</taxon>
        <taxon>Mycenaceae</taxon>
        <taxon>Favolaschia</taxon>
    </lineage>
</organism>
<keyword evidence="1" id="KW-1133">Transmembrane helix</keyword>
<gene>
    <name evidence="2" type="ORF">R3P38DRAFT_553721</name>
</gene>
<dbReference type="EMBL" id="JAWWNJ010000173">
    <property type="protein sequence ID" value="KAK6977035.1"/>
    <property type="molecule type" value="Genomic_DNA"/>
</dbReference>
<evidence type="ECO:0000256" key="1">
    <source>
        <dbReference type="SAM" id="Phobius"/>
    </source>
</evidence>
<comment type="caution">
    <text evidence="2">The sequence shown here is derived from an EMBL/GenBank/DDBJ whole genome shotgun (WGS) entry which is preliminary data.</text>
</comment>
<dbReference type="Proteomes" id="UP001362999">
    <property type="component" value="Unassembled WGS sequence"/>
</dbReference>
<evidence type="ECO:0000313" key="3">
    <source>
        <dbReference type="Proteomes" id="UP001362999"/>
    </source>
</evidence>